<dbReference type="Proteomes" id="UP000295210">
    <property type="component" value="Unassembled WGS sequence"/>
</dbReference>
<dbReference type="AlphaFoldDB" id="A0A4R1LAN4"/>
<protein>
    <recommendedName>
        <fullName evidence="3">Circularly permuted ATP-grasp superfamily protein</fullName>
    </recommendedName>
</protein>
<dbReference type="EMBL" id="SMGK01000002">
    <property type="protein sequence ID" value="TCK73529.1"/>
    <property type="molecule type" value="Genomic_DNA"/>
</dbReference>
<proteinExistence type="predicted"/>
<evidence type="ECO:0008006" key="3">
    <source>
        <dbReference type="Google" id="ProtNLM"/>
    </source>
</evidence>
<dbReference type="OrthoDB" id="108192at2"/>
<name>A0A4R1LAN4_9BACT</name>
<dbReference type="SUPFAM" id="SSF56059">
    <property type="entry name" value="Glutathione synthetase ATP-binding domain-like"/>
    <property type="match status" value="1"/>
</dbReference>
<dbReference type="RefSeq" id="WP_131993171.1">
    <property type="nucleotide sequence ID" value="NZ_SMGK01000002.1"/>
</dbReference>
<reference evidence="1 2" key="1">
    <citation type="submission" date="2019-03" db="EMBL/GenBank/DDBJ databases">
        <title>Genomic Encyclopedia of Type Strains, Phase IV (KMG-IV): sequencing the most valuable type-strain genomes for metagenomic binning, comparative biology and taxonomic classification.</title>
        <authorList>
            <person name="Goeker M."/>
        </authorList>
    </citation>
    <scope>NUCLEOTIDE SEQUENCE [LARGE SCALE GENOMIC DNA]</scope>
    <source>
        <strain evidence="1 2">DSM 103428</strain>
    </source>
</reference>
<evidence type="ECO:0000313" key="2">
    <source>
        <dbReference type="Proteomes" id="UP000295210"/>
    </source>
</evidence>
<accession>A0A4R1LAN4</accession>
<gene>
    <name evidence="1" type="ORF">C7378_1142</name>
</gene>
<keyword evidence="2" id="KW-1185">Reference proteome</keyword>
<evidence type="ECO:0000313" key="1">
    <source>
        <dbReference type="EMBL" id="TCK73529.1"/>
    </source>
</evidence>
<organism evidence="1 2">
    <name type="scientific">Acidipila rosea</name>
    <dbReference type="NCBI Taxonomy" id="768535"/>
    <lineage>
        <taxon>Bacteria</taxon>
        <taxon>Pseudomonadati</taxon>
        <taxon>Acidobacteriota</taxon>
        <taxon>Terriglobia</taxon>
        <taxon>Terriglobales</taxon>
        <taxon>Acidobacteriaceae</taxon>
        <taxon>Acidipila</taxon>
    </lineage>
</organism>
<sequence length="403" mass="46123">MIPALRDEFNRRYLPQTYRHFLHSLDACVRTHVEFRVSETPCFFPRELLQSMAAAGAELTHRLVSDRAYLEASTAAIPEAYRVANETSHPHFMTADFGLVREPDGSITPRLVEMQAFPSVFGFQFVVSELYRAAYNLDPSLSYFLNGHTEASFWKLMERIIVAGHDPETVVLADVEPATQKTLPDFHVTADRLGISIVDIAELEPDGQKLYYRKDGRRIAVKRIYNRAIVDELVRKQVPLKFGYGEPLEVEWAGHPNWYFHISKFSLPYLQHWAVPRAVFLDRFLAGKEGTALAGSREDWVLKPLFSFAGAGVRFAPTDEELHAIPVKQRRNYLLQERVRFEPVIDTPHGKTQAEIRILYLWPDQGHMEPVLSLVRMGRGQMMGVDHNRNQEWVGASAAFFLP</sequence>
<comment type="caution">
    <text evidence="1">The sequence shown here is derived from an EMBL/GenBank/DDBJ whole genome shotgun (WGS) entry which is preliminary data.</text>
</comment>